<dbReference type="InterPro" id="IPR024699">
    <property type="entry name" value="AcuA"/>
</dbReference>
<dbReference type="SUPFAM" id="SSF55729">
    <property type="entry name" value="Acyl-CoA N-acyltransferases (Nat)"/>
    <property type="match status" value="1"/>
</dbReference>
<dbReference type="InterPro" id="IPR016181">
    <property type="entry name" value="Acyl_CoA_acyltransferase"/>
</dbReference>
<evidence type="ECO:0000313" key="2">
    <source>
        <dbReference type="EMBL" id="SDX58116.1"/>
    </source>
</evidence>
<sequence length="215" mass="24710">MEHTKSFFQRKLKTDTNDLIIEGPLTSDELSQYSFHEQLTAFCPPKKQFEAIKGIADLPEGRIIVARFEGTIVGYVTYLHPDPLERWAEGKMENLIELGAIEVVPGFRGYRVGSQLIEVSMLDEYMENYIIISTEYYWHWDLKSTGLSIWQYRKVMEKMMGAGGLTPAPTDDPEIISHPANCLMVRIGKNVSGSDVDKFDHLRFLTKHQYSNRRS</sequence>
<dbReference type="CDD" id="cd04301">
    <property type="entry name" value="NAT_SF"/>
    <property type="match status" value="1"/>
</dbReference>
<dbReference type="Pfam" id="PF00583">
    <property type="entry name" value="Acetyltransf_1"/>
    <property type="match status" value="1"/>
</dbReference>
<dbReference type="Proteomes" id="UP000198647">
    <property type="component" value="Unassembled WGS sequence"/>
</dbReference>
<organism evidence="2 3">
    <name type="scientific">Salimicrobium album</name>
    <dbReference type="NCBI Taxonomy" id="50717"/>
    <lineage>
        <taxon>Bacteria</taxon>
        <taxon>Bacillati</taxon>
        <taxon>Bacillota</taxon>
        <taxon>Bacilli</taxon>
        <taxon>Bacillales</taxon>
        <taxon>Bacillaceae</taxon>
        <taxon>Salimicrobium</taxon>
    </lineage>
</organism>
<protein>
    <submittedName>
        <fullName evidence="2">Acetoin utilization protein AcuA</fullName>
    </submittedName>
</protein>
<dbReference type="PROSITE" id="PS51186">
    <property type="entry name" value="GNAT"/>
    <property type="match status" value="1"/>
</dbReference>
<proteinExistence type="predicted"/>
<dbReference type="RefSeq" id="WP_093105662.1">
    <property type="nucleotide sequence ID" value="NZ_FNOS01000002.1"/>
</dbReference>
<name>A0A1H3CVK6_9BACI</name>
<dbReference type="PIRSF" id="PIRSF021278">
    <property type="entry name" value="AcuA"/>
    <property type="match status" value="1"/>
</dbReference>
<comment type="caution">
    <text evidence="2">The sequence shown here is derived from an EMBL/GenBank/DDBJ whole genome shotgun (WGS) entry which is preliminary data.</text>
</comment>
<reference evidence="2 3" key="1">
    <citation type="submission" date="2016-10" db="EMBL/GenBank/DDBJ databases">
        <authorList>
            <person name="Varghese N."/>
            <person name="Submissions S."/>
        </authorList>
    </citation>
    <scope>NUCLEOTIDE SEQUENCE [LARGE SCALE GENOMIC DNA]</scope>
    <source>
        <strain evidence="2 3">DSM 20748</strain>
    </source>
</reference>
<evidence type="ECO:0000313" key="3">
    <source>
        <dbReference type="Proteomes" id="UP000198647"/>
    </source>
</evidence>
<feature type="domain" description="N-acetyltransferase" evidence="1">
    <location>
        <begin position="7"/>
        <end position="192"/>
    </location>
</feature>
<accession>A0A1H3CVK6</accession>
<evidence type="ECO:0000259" key="1">
    <source>
        <dbReference type="PROSITE" id="PS51186"/>
    </source>
</evidence>
<keyword evidence="3" id="KW-1185">Reference proteome</keyword>
<dbReference type="EMBL" id="FNOS01000002">
    <property type="protein sequence ID" value="SDX58116.1"/>
    <property type="molecule type" value="Genomic_DNA"/>
</dbReference>
<dbReference type="InterPro" id="IPR000182">
    <property type="entry name" value="GNAT_dom"/>
</dbReference>
<gene>
    <name evidence="2" type="ORF">SAMN04488081_0734</name>
</gene>
<dbReference type="Gene3D" id="3.40.630.30">
    <property type="match status" value="1"/>
</dbReference>